<dbReference type="eggNOG" id="ENOG502S30N">
    <property type="taxonomic scope" value="Eukaryota"/>
</dbReference>
<reference evidence="3 4" key="1">
    <citation type="journal article" date="2011" name="Proc. Natl. Acad. Sci. U.S.A.">
        <title>Evolutionary erosion of yeast sex chromosomes by mating-type switching accidents.</title>
        <authorList>
            <person name="Gordon J.L."/>
            <person name="Armisen D."/>
            <person name="Proux-Wera E."/>
            <person name="Oheigeartaigh S.S."/>
            <person name="Byrne K.P."/>
            <person name="Wolfe K.H."/>
        </authorList>
    </citation>
    <scope>NUCLEOTIDE SEQUENCE [LARGE SCALE GENOMIC DNA]</scope>
    <source>
        <strain evidence="4">ATCC 10597 / BCRC 20456 / CBS 421 / NBRC 0211 / NRRL Y-12639</strain>
    </source>
</reference>
<protein>
    <submittedName>
        <fullName evidence="3">Uncharacterized protein</fullName>
    </submittedName>
</protein>
<dbReference type="AlphaFoldDB" id="G0WD01"/>
<name>G0WD01_NAUDC</name>
<dbReference type="Proteomes" id="UP000000689">
    <property type="component" value="Chromosome 6"/>
</dbReference>
<sequence>MNTGIPNDYLPSTEAQKASNERIRKLNKKFLERKLNLSKSDVGTNNTTLTTVSDGSTSVLPDHGNDNEDDVSIRIKHELHDTNAQLFENRSDETIGSKQRRKNIHLYPGSSLNYLSNEPEIRAVQRRGTEKDDTLRMDDNKGYPEETDEDYEADLGYIPIIQDKYRLHPLKSYGSLSQNHQTEDESHLQRQLFRSAEVRNRTRSRNQSLRKALGDPVPLPYIKKENDSKLEQGMHKRRSSQEEELEEPKTILKKEDIVTTDTLDRKRKHLDMKWQKILANNQPLIENKLKTLSKSSHFTKTVPVDSYVTKKDPNSRHTSRISSVSIKQEDLLNEPISANVYAQETNGYDWNPREGSTSFTSLRSNESVAIEKVQEELKWNSAKLDQILALLHNNNHTKESKKSKTTNLDVKENIKKNMNHTNNKEMTARQFPKEFIYWTICIIILILCNIYVYYYL</sequence>
<keyword evidence="2" id="KW-0472">Membrane</keyword>
<feature type="compositionally biased region" description="Basic and acidic residues" evidence="1">
    <location>
        <begin position="222"/>
        <end position="234"/>
    </location>
</feature>
<feature type="transmembrane region" description="Helical" evidence="2">
    <location>
        <begin position="435"/>
        <end position="454"/>
    </location>
</feature>
<dbReference type="RefSeq" id="XP_003670905.1">
    <property type="nucleotide sequence ID" value="XM_003670857.1"/>
</dbReference>
<evidence type="ECO:0000256" key="1">
    <source>
        <dbReference type="SAM" id="MobiDB-lite"/>
    </source>
</evidence>
<accession>G0WD01</accession>
<evidence type="ECO:0000256" key="2">
    <source>
        <dbReference type="SAM" id="Phobius"/>
    </source>
</evidence>
<keyword evidence="4" id="KW-1185">Reference proteome</keyword>
<dbReference type="OrthoDB" id="4053921at2759"/>
<dbReference type="GeneID" id="11497000"/>
<gene>
    <name evidence="3" type="primary">NDAI0F03440</name>
    <name evidence="3" type="ordered locus">NDAI_0F03440</name>
</gene>
<keyword evidence="2" id="KW-1133">Transmembrane helix</keyword>
<feature type="region of interest" description="Disordered" evidence="1">
    <location>
        <begin position="126"/>
        <end position="147"/>
    </location>
</feature>
<dbReference type="HOGENOM" id="CLU_051895_0_0_1"/>
<evidence type="ECO:0000313" key="4">
    <source>
        <dbReference type="Proteomes" id="UP000000689"/>
    </source>
</evidence>
<dbReference type="STRING" id="1071378.G0WD01"/>
<feature type="compositionally biased region" description="Polar residues" evidence="1">
    <location>
        <begin position="42"/>
        <end position="59"/>
    </location>
</feature>
<keyword evidence="2" id="KW-0812">Transmembrane</keyword>
<proteinExistence type="predicted"/>
<feature type="compositionally biased region" description="Basic and acidic residues" evidence="1">
    <location>
        <begin position="126"/>
        <end position="144"/>
    </location>
</feature>
<evidence type="ECO:0000313" key="3">
    <source>
        <dbReference type="EMBL" id="CCD25662.1"/>
    </source>
</evidence>
<dbReference type="KEGG" id="ndi:NDAI_0F03440"/>
<dbReference type="EMBL" id="HE580272">
    <property type="protein sequence ID" value="CCD25662.1"/>
    <property type="molecule type" value="Genomic_DNA"/>
</dbReference>
<feature type="region of interest" description="Disordered" evidence="1">
    <location>
        <begin position="176"/>
        <end position="247"/>
    </location>
</feature>
<feature type="region of interest" description="Disordered" evidence="1">
    <location>
        <begin position="1"/>
        <end position="20"/>
    </location>
</feature>
<organism evidence="3 4">
    <name type="scientific">Naumovozyma dairenensis (strain ATCC 10597 / BCRC 20456 / CBS 421 / NBRC 0211 / NRRL Y-12639)</name>
    <name type="common">Saccharomyces dairenensis</name>
    <dbReference type="NCBI Taxonomy" id="1071378"/>
    <lineage>
        <taxon>Eukaryota</taxon>
        <taxon>Fungi</taxon>
        <taxon>Dikarya</taxon>
        <taxon>Ascomycota</taxon>
        <taxon>Saccharomycotina</taxon>
        <taxon>Saccharomycetes</taxon>
        <taxon>Saccharomycetales</taxon>
        <taxon>Saccharomycetaceae</taxon>
        <taxon>Naumovozyma</taxon>
    </lineage>
</organism>
<feature type="region of interest" description="Disordered" evidence="1">
    <location>
        <begin position="42"/>
        <end position="66"/>
    </location>
</feature>